<organism evidence="1 2">
    <name type="scientific">Eumeta variegata</name>
    <name type="common">Bagworm moth</name>
    <name type="synonym">Eumeta japonica</name>
    <dbReference type="NCBI Taxonomy" id="151549"/>
    <lineage>
        <taxon>Eukaryota</taxon>
        <taxon>Metazoa</taxon>
        <taxon>Ecdysozoa</taxon>
        <taxon>Arthropoda</taxon>
        <taxon>Hexapoda</taxon>
        <taxon>Insecta</taxon>
        <taxon>Pterygota</taxon>
        <taxon>Neoptera</taxon>
        <taxon>Endopterygota</taxon>
        <taxon>Lepidoptera</taxon>
        <taxon>Glossata</taxon>
        <taxon>Ditrysia</taxon>
        <taxon>Tineoidea</taxon>
        <taxon>Psychidae</taxon>
        <taxon>Oiketicinae</taxon>
        <taxon>Eumeta</taxon>
    </lineage>
</organism>
<accession>A0A4C1WTH6</accession>
<dbReference type="AlphaFoldDB" id="A0A4C1WTH6"/>
<reference evidence="1 2" key="1">
    <citation type="journal article" date="2019" name="Commun. Biol.">
        <title>The bagworm genome reveals a unique fibroin gene that provides high tensile strength.</title>
        <authorList>
            <person name="Kono N."/>
            <person name="Nakamura H."/>
            <person name="Ohtoshi R."/>
            <person name="Tomita M."/>
            <person name="Numata K."/>
            <person name="Arakawa K."/>
        </authorList>
    </citation>
    <scope>NUCLEOTIDE SEQUENCE [LARGE SCALE GENOMIC DNA]</scope>
</reference>
<dbReference type="EMBL" id="BGZK01000624">
    <property type="protein sequence ID" value="GBP53405.1"/>
    <property type="molecule type" value="Genomic_DNA"/>
</dbReference>
<dbReference type="STRING" id="151549.A0A4C1WTH6"/>
<sequence length="138" mass="15905">MPKYINAGEKLMLQRAQREDFAGELRNFRINTPMFPDLMRKSKGYSTIDADVELVEIVFEAWEYSRNAIGVFCDLYKAFNSISHETLIRTPHYYGVTGRTLDLRVLYLTNRVQKVDVNNIKSSGSVVRMGVPHGIERD</sequence>
<gene>
    <name evidence="1" type="ORF">EVAR_48157_1</name>
</gene>
<evidence type="ECO:0000313" key="1">
    <source>
        <dbReference type="EMBL" id="GBP53405.1"/>
    </source>
</evidence>
<protein>
    <submittedName>
        <fullName evidence="1">Uncharacterized protein</fullName>
    </submittedName>
</protein>
<name>A0A4C1WTH6_EUMVA</name>
<proteinExistence type="predicted"/>
<dbReference type="Proteomes" id="UP000299102">
    <property type="component" value="Unassembled WGS sequence"/>
</dbReference>
<evidence type="ECO:0000313" key="2">
    <source>
        <dbReference type="Proteomes" id="UP000299102"/>
    </source>
</evidence>
<keyword evidence="2" id="KW-1185">Reference proteome</keyword>
<comment type="caution">
    <text evidence="1">The sequence shown here is derived from an EMBL/GenBank/DDBJ whole genome shotgun (WGS) entry which is preliminary data.</text>
</comment>
<dbReference type="OrthoDB" id="414730at2759"/>